<gene>
    <name evidence="1" type="ORF">CDL15_Pgr000288</name>
    <name evidence="2" type="ORF">CRG98_040386</name>
</gene>
<dbReference type="Proteomes" id="UP000233551">
    <property type="component" value="Unassembled WGS sequence"/>
</dbReference>
<evidence type="ECO:0000313" key="4">
    <source>
        <dbReference type="Proteomes" id="UP000233551"/>
    </source>
</evidence>
<dbReference type="AlphaFoldDB" id="A0A218Y2B2"/>
<protein>
    <submittedName>
        <fullName evidence="1">Uncharacterized protein</fullName>
    </submittedName>
</protein>
<accession>A0A218Y2B2</accession>
<dbReference type="EMBL" id="PGOL01003845">
    <property type="protein sequence ID" value="PKI39217.1"/>
    <property type="molecule type" value="Genomic_DNA"/>
</dbReference>
<sequence length="78" mass="8976">MEMKLPPVLALQCLDLLQGLTLDFLEESSRFFFSLFVAQSFPQPNNLLLKVVAFDLGYTKVLVDYSCLRDYDLEPVEQ</sequence>
<reference evidence="1" key="2">
    <citation type="submission" date="2017-06" db="EMBL/GenBank/DDBJ databases">
        <title>The pomegranate genome and the genomics of punicalagin biosynthesis.</title>
        <authorList>
            <person name="Xu C."/>
        </authorList>
    </citation>
    <scope>NUCLEOTIDE SEQUENCE [LARGE SCALE GENOMIC DNA]</scope>
    <source>
        <tissue evidence="1">Fresh leaf</tissue>
    </source>
</reference>
<dbReference type="EMBL" id="MTKT01000299">
    <property type="protein sequence ID" value="OWM91344.1"/>
    <property type="molecule type" value="Genomic_DNA"/>
</dbReference>
<reference evidence="2 4" key="3">
    <citation type="submission" date="2017-11" db="EMBL/GenBank/DDBJ databases">
        <title>De-novo sequencing of pomegranate (Punica granatum L.) genome.</title>
        <authorList>
            <person name="Akparov Z."/>
            <person name="Amiraslanov A."/>
            <person name="Hajiyeva S."/>
            <person name="Abbasov M."/>
            <person name="Kaur K."/>
            <person name="Hamwieh A."/>
            <person name="Solovyev V."/>
            <person name="Salamov A."/>
            <person name="Braich B."/>
            <person name="Kosarev P."/>
            <person name="Mahmoud A."/>
            <person name="Hajiyev E."/>
            <person name="Babayeva S."/>
            <person name="Izzatullayeva V."/>
            <person name="Mammadov A."/>
            <person name="Mammadov A."/>
            <person name="Sharifova S."/>
            <person name="Ojaghi J."/>
            <person name="Eynullazada K."/>
            <person name="Bayramov B."/>
            <person name="Abdulazimova A."/>
            <person name="Shahmuradov I."/>
        </authorList>
    </citation>
    <scope>NUCLEOTIDE SEQUENCE [LARGE SCALE GENOMIC DNA]</scope>
    <source>
        <strain evidence="2">AG2017</strain>
        <strain evidence="4">cv. AG2017</strain>
        <tissue evidence="2">Leaf</tissue>
    </source>
</reference>
<dbReference type="Proteomes" id="UP000197138">
    <property type="component" value="Unassembled WGS sequence"/>
</dbReference>
<organism evidence="1 3">
    <name type="scientific">Punica granatum</name>
    <name type="common">Pomegranate</name>
    <dbReference type="NCBI Taxonomy" id="22663"/>
    <lineage>
        <taxon>Eukaryota</taxon>
        <taxon>Viridiplantae</taxon>
        <taxon>Streptophyta</taxon>
        <taxon>Embryophyta</taxon>
        <taxon>Tracheophyta</taxon>
        <taxon>Spermatophyta</taxon>
        <taxon>Magnoliopsida</taxon>
        <taxon>eudicotyledons</taxon>
        <taxon>Gunneridae</taxon>
        <taxon>Pentapetalae</taxon>
        <taxon>rosids</taxon>
        <taxon>malvids</taxon>
        <taxon>Myrtales</taxon>
        <taxon>Lythraceae</taxon>
        <taxon>Punica</taxon>
    </lineage>
</organism>
<name>A0A218Y2B2_PUNGR</name>
<evidence type="ECO:0000313" key="2">
    <source>
        <dbReference type="EMBL" id="PKI39217.1"/>
    </source>
</evidence>
<proteinExistence type="predicted"/>
<evidence type="ECO:0000313" key="1">
    <source>
        <dbReference type="EMBL" id="OWM91344.1"/>
    </source>
</evidence>
<keyword evidence="4" id="KW-1185">Reference proteome</keyword>
<evidence type="ECO:0000313" key="3">
    <source>
        <dbReference type="Proteomes" id="UP000197138"/>
    </source>
</evidence>
<comment type="caution">
    <text evidence="1">The sequence shown here is derived from an EMBL/GenBank/DDBJ whole genome shotgun (WGS) entry which is preliminary data.</text>
</comment>
<reference evidence="3" key="1">
    <citation type="journal article" date="2017" name="Plant J.">
        <title>The pomegranate (Punica granatum L.) genome and the genomics of punicalagin biosynthesis.</title>
        <authorList>
            <person name="Qin G."/>
            <person name="Xu C."/>
            <person name="Ming R."/>
            <person name="Tang H."/>
            <person name="Guyot R."/>
            <person name="Kramer E.M."/>
            <person name="Hu Y."/>
            <person name="Yi X."/>
            <person name="Qi Y."/>
            <person name="Xu X."/>
            <person name="Gao Z."/>
            <person name="Pan H."/>
            <person name="Jian J."/>
            <person name="Tian Y."/>
            <person name="Yue Z."/>
            <person name="Xu Y."/>
        </authorList>
    </citation>
    <scope>NUCLEOTIDE SEQUENCE [LARGE SCALE GENOMIC DNA]</scope>
    <source>
        <strain evidence="3">cv. Dabenzi</strain>
    </source>
</reference>